<evidence type="ECO:0000256" key="3">
    <source>
        <dbReference type="ARBA" id="ARBA00022692"/>
    </source>
</evidence>
<keyword evidence="9" id="KW-1185">Reference proteome</keyword>
<evidence type="ECO:0000313" key="8">
    <source>
        <dbReference type="EMBL" id="KCV73310.1"/>
    </source>
</evidence>
<feature type="region of interest" description="Disordered" evidence="6">
    <location>
        <begin position="1"/>
        <end position="114"/>
    </location>
</feature>
<dbReference type="OrthoDB" id="529367at2759"/>
<keyword evidence="5 7" id="KW-0472">Membrane</keyword>
<comment type="similarity">
    <text evidence="2">Belongs to the ADIPOR family.</text>
</comment>
<evidence type="ECO:0000313" key="9">
    <source>
        <dbReference type="Proteomes" id="UP000030693"/>
    </source>
</evidence>
<gene>
    <name evidence="8" type="ORF">H696_00851</name>
</gene>
<reference evidence="8" key="1">
    <citation type="submission" date="2013-04" db="EMBL/GenBank/DDBJ databases">
        <title>The Genome Sequence of Fonticula alba ATCC 38817.</title>
        <authorList>
            <consortium name="The Broad Institute Genomics Platform"/>
            <person name="Russ C."/>
            <person name="Cuomo C."/>
            <person name="Burger G."/>
            <person name="Gray M.W."/>
            <person name="Holland P.W.H."/>
            <person name="King N."/>
            <person name="Lang F.B.F."/>
            <person name="Roger A.J."/>
            <person name="Ruiz-Trillo I."/>
            <person name="Brown M."/>
            <person name="Walker B."/>
            <person name="Young S."/>
            <person name="Zeng Q."/>
            <person name="Gargeya S."/>
            <person name="Fitzgerald M."/>
            <person name="Haas B."/>
            <person name="Abouelleil A."/>
            <person name="Allen A.W."/>
            <person name="Alvarado L."/>
            <person name="Arachchi H.M."/>
            <person name="Berlin A.M."/>
            <person name="Chapman S.B."/>
            <person name="Gainer-Dewar J."/>
            <person name="Goldberg J."/>
            <person name="Griggs A."/>
            <person name="Gujja S."/>
            <person name="Hansen M."/>
            <person name="Howarth C."/>
            <person name="Imamovic A."/>
            <person name="Ireland A."/>
            <person name="Larimer J."/>
            <person name="McCowan C."/>
            <person name="Murphy C."/>
            <person name="Pearson M."/>
            <person name="Poon T.W."/>
            <person name="Priest M."/>
            <person name="Roberts A."/>
            <person name="Saif S."/>
            <person name="Shea T."/>
            <person name="Sisk P."/>
            <person name="Sykes S."/>
            <person name="Wortman J."/>
            <person name="Nusbaum C."/>
            <person name="Birren B."/>
        </authorList>
    </citation>
    <scope>NUCLEOTIDE SEQUENCE [LARGE SCALE GENOMIC DNA]</scope>
    <source>
        <strain evidence="8">ATCC 38817</strain>
    </source>
</reference>
<evidence type="ECO:0000256" key="4">
    <source>
        <dbReference type="ARBA" id="ARBA00022989"/>
    </source>
</evidence>
<feature type="transmembrane region" description="Helical" evidence="7">
    <location>
        <begin position="422"/>
        <end position="438"/>
    </location>
</feature>
<evidence type="ECO:0008006" key="10">
    <source>
        <dbReference type="Google" id="ProtNLM"/>
    </source>
</evidence>
<evidence type="ECO:0000256" key="5">
    <source>
        <dbReference type="ARBA" id="ARBA00023136"/>
    </source>
</evidence>
<accession>A0A058ZFY9</accession>
<dbReference type="PANTHER" id="PTHR20855:SF52">
    <property type="entry name" value="ADIPONECTIN RECEPTOR PROTEIN"/>
    <property type="match status" value="1"/>
</dbReference>
<name>A0A058ZFY9_FONAL</name>
<dbReference type="GO" id="GO:0038023">
    <property type="term" value="F:signaling receptor activity"/>
    <property type="evidence" value="ECO:0007669"/>
    <property type="project" value="TreeGrafter"/>
</dbReference>
<feature type="compositionally biased region" description="Polar residues" evidence="6">
    <location>
        <begin position="94"/>
        <end position="104"/>
    </location>
</feature>
<evidence type="ECO:0000256" key="1">
    <source>
        <dbReference type="ARBA" id="ARBA00004141"/>
    </source>
</evidence>
<sequence>MLQTSATIGAEAALRGVSTSTDSGRPDDSLARGSVLEDRSTGLRKRPPTDARSAPALPVAGDLSDDDAPASGHDHGHGPAGGDHDDDLAHASTAPVSCDNSDSEISPIEGGPFFQNDTAATAAARLASRRRNSLASLAPGLVPVMPILTGARAPLCCPPDEDPDAARHHHADRPRHRFPLLAIDESDSVDPLPLAEQRRVLGCCDGSPGNSCCGPEAAAAALAADEAAADAGVDEYDSDDFYNMDIEESSSSPAKGASACSPMPLRVLPASARFDVSKIRGEYRGPLLENHRILFDIEQVPGYLACNPFILTGYRWRYTFSACLRSAFTLHNETINIWSHLLAVPVVWYMFFDRLFNVMLPLQASWVDISVQVLYLIGITDVFLWRIVIFLCLLTIGGVFFVSYFPERCCPGTFDIFGASHQLWHIAIVFALSWWQYVGVEWFRFHALRAAAAGAATVAVSAAATTGSPFVV</sequence>
<feature type="transmembrane region" description="Helical" evidence="7">
    <location>
        <begin position="373"/>
        <end position="402"/>
    </location>
</feature>
<evidence type="ECO:0000256" key="2">
    <source>
        <dbReference type="ARBA" id="ARBA00007018"/>
    </source>
</evidence>
<proteinExistence type="inferred from homology"/>
<dbReference type="Proteomes" id="UP000030693">
    <property type="component" value="Unassembled WGS sequence"/>
</dbReference>
<dbReference type="InterPro" id="IPR004254">
    <property type="entry name" value="AdipoR/HlyIII-related"/>
</dbReference>
<dbReference type="EMBL" id="KB932201">
    <property type="protein sequence ID" value="KCV73310.1"/>
    <property type="molecule type" value="Genomic_DNA"/>
</dbReference>
<evidence type="ECO:0000256" key="7">
    <source>
        <dbReference type="SAM" id="Phobius"/>
    </source>
</evidence>
<dbReference type="AlphaFoldDB" id="A0A058ZFY9"/>
<feature type="transmembrane region" description="Helical" evidence="7">
    <location>
        <begin position="450"/>
        <end position="471"/>
    </location>
</feature>
<dbReference type="PANTHER" id="PTHR20855">
    <property type="entry name" value="ADIPOR/PROGESTIN RECEPTOR-RELATED"/>
    <property type="match status" value="1"/>
</dbReference>
<dbReference type="RefSeq" id="XP_009493011.1">
    <property type="nucleotide sequence ID" value="XM_009494736.1"/>
</dbReference>
<dbReference type="GO" id="GO:0016020">
    <property type="term" value="C:membrane"/>
    <property type="evidence" value="ECO:0007669"/>
    <property type="project" value="UniProtKB-SubCell"/>
</dbReference>
<evidence type="ECO:0000256" key="6">
    <source>
        <dbReference type="SAM" id="MobiDB-lite"/>
    </source>
</evidence>
<feature type="compositionally biased region" description="Basic and acidic residues" evidence="6">
    <location>
        <begin position="24"/>
        <end position="41"/>
    </location>
</feature>
<comment type="subcellular location">
    <subcellularLocation>
        <location evidence="1">Membrane</location>
        <topology evidence="1">Multi-pass membrane protein</topology>
    </subcellularLocation>
</comment>
<dbReference type="GeneID" id="20525576"/>
<dbReference type="STRING" id="691883.A0A058ZFY9"/>
<keyword evidence="4 7" id="KW-1133">Transmembrane helix</keyword>
<dbReference type="Pfam" id="PF03006">
    <property type="entry name" value="HlyIII"/>
    <property type="match status" value="1"/>
</dbReference>
<protein>
    <recommendedName>
        <fullName evidence="10">Progestin and adipoQ receptor family member 3</fullName>
    </recommendedName>
</protein>
<organism evidence="8">
    <name type="scientific">Fonticula alba</name>
    <name type="common">Slime mold</name>
    <dbReference type="NCBI Taxonomy" id="691883"/>
    <lineage>
        <taxon>Eukaryota</taxon>
        <taxon>Rotosphaerida</taxon>
        <taxon>Fonticulaceae</taxon>
        <taxon>Fonticula</taxon>
    </lineage>
</organism>
<feature type="transmembrane region" description="Helical" evidence="7">
    <location>
        <begin position="335"/>
        <end position="352"/>
    </location>
</feature>
<keyword evidence="3 7" id="KW-0812">Transmembrane</keyword>